<sequence>MATPKQVTSYLQKLKIKYTPIVHKTVYTAYDAAATMKAKLHEIPKVLHVLADKKRHIIVIVPASYQVDFQKLKKALNAKKVELANEKMMRKVFKMKKGALTAFGGLYKDTEVLVDKAFARAKKVIAGAGTYTDSLEMKTKDFLKATGGKMGVYGKKR</sequence>
<evidence type="ECO:0000256" key="1">
    <source>
        <dbReference type="ARBA" id="ARBA00010201"/>
    </source>
</evidence>
<dbReference type="InterPro" id="IPR040285">
    <property type="entry name" value="ProX/PRXD1"/>
</dbReference>
<proteinExistence type="inferred from homology"/>
<dbReference type="STRING" id="1802401.A3B21_04465"/>
<evidence type="ECO:0000259" key="2">
    <source>
        <dbReference type="Pfam" id="PF04073"/>
    </source>
</evidence>
<dbReference type="PANTHER" id="PTHR31423:SF3">
    <property type="entry name" value="PROLYL-TRNA SYNTHETASE ASSOCIATED DOMAIN-CONTAINING PROTEIN 1-RELATED"/>
    <property type="match status" value="1"/>
</dbReference>
<dbReference type="Gene3D" id="3.90.960.10">
    <property type="entry name" value="YbaK/aminoacyl-tRNA synthetase-associated domain"/>
    <property type="match status" value="1"/>
</dbReference>
<dbReference type="SUPFAM" id="SSF55826">
    <property type="entry name" value="YbaK/ProRS associated domain"/>
    <property type="match status" value="1"/>
</dbReference>
<name>A0A1F7UTU1_9BACT</name>
<comment type="caution">
    <text evidence="3">The sequence shown here is derived from an EMBL/GenBank/DDBJ whole genome shotgun (WGS) entry which is preliminary data.</text>
</comment>
<dbReference type="InterPro" id="IPR036754">
    <property type="entry name" value="YbaK/aa-tRNA-synt-asso_dom_sf"/>
</dbReference>
<dbReference type="Pfam" id="PF04073">
    <property type="entry name" value="tRNA_edit"/>
    <property type="match status" value="1"/>
</dbReference>
<dbReference type="InterPro" id="IPR007214">
    <property type="entry name" value="YbaK/aa-tRNA-synth-assoc-dom"/>
</dbReference>
<dbReference type="PANTHER" id="PTHR31423">
    <property type="entry name" value="YBAK DOMAIN-CONTAINING PROTEIN"/>
    <property type="match status" value="1"/>
</dbReference>
<organism evidence="3 4">
    <name type="scientific">Candidatus Uhrbacteria bacterium RIFCSPLOWO2_01_FULL_47_24</name>
    <dbReference type="NCBI Taxonomy" id="1802401"/>
    <lineage>
        <taxon>Bacteria</taxon>
        <taxon>Candidatus Uhriibacteriota</taxon>
    </lineage>
</organism>
<gene>
    <name evidence="3" type="ORF">A3B21_04465</name>
</gene>
<dbReference type="EMBL" id="MGEJ01000003">
    <property type="protein sequence ID" value="OGL81676.1"/>
    <property type="molecule type" value="Genomic_DNA"/>
</dbReference>
<dbReference type="Proteomes" id="UP000176897">
    <property type="component" value="Unassembled WGS sequence"/>
</dbReference>
<dbReference type="GO" id="GO:0002161">
    <property type="term" value="F:aminoacyl-tRNA deacylase activity"/>
    <property type="evidence" value="ECO:0007669"/>
    <property type="project" value="InterPro"/>
</dbReference>
<reference evidence="3 4" key="1">
    <citation type="journal article" date="2016" name="Nat. Commun.">
        <title>Thousands of microbial genomes shed light on interconnected biogeochemical processes in an aquifer system.</title>
        <authorList>
            <person name="Anantharaman K."/>
            <person name="Brown C.T."/>
            <person name="Hug L.A."/>
            <person name="Sharon I."/>
            <person name="Castelle C.J."/>
            <person name="Probst A.J."/>
            <person name="Thomas B.C."/>
            <person name="Singh A."/>
            <person name="Wilkins M.J."/>
            <person name="Karaoz U."/>
            <person name="Brodie E.L."/>
            <person name="Williams K.H."/>
            <person name="Hubbard S.S."/>
            <person name="Banfield J.F."/>
        </authorList>
    </citation>
    <scope>NUCLEOTIDE SEQUENCE [LARGE SCALE GENOMIC DNA]</scope>
</reference>
<evidence type="ECO:0000313" key="3">
    <source>
        <dbReference type="EMBL" id="OGL81676.1"/>
    </source>
</evidence>
<accession>A0A1F7UTU1</accession>
<evidence type="ECO:0000313" key="4">
    <source>
        <dbReference type="Proteomes" id="UP000176897"/>
    </source>
</evidence>
<dbReference type="CDD" id="cd04332">
    <property type="entry name" value="YbaK_like"/>
    <property type="match status" value="1"/>
</dbReference>
<comment type="similarity">
    <text evidence="1">Belongs to the PRORSD1 family.</text>
</comment>
<dbReference type="AlphaFoldDB" id="A0A1F7UTU1"/>
<protein>
    <recommendedName>
        <fullName evidence="2">YbaK/aminoacyl-tRNA synthetase-associated domain-containing protein</fullName>
    </recommendedName>
</protein>
<feature type="domain" description="YbaK/aminoacyl-tRNA synthetase-associated" evidence="2">
    <location>
        <begin position="23"/>
        <end position="144"/>
    </location>
</feature>